<name>A0A1H0ML32_9HYPH</name>
<keyword evidence="2 7" id="KW-0813">Transport</keyword>
<dbReference type="Proteomes" id="UP000198793">
    <property type="component" value="Unassembled WGS sequence"/>
</dbReference>
<keyword evidence="6 7" id="KW-0472">Membrane</keyword>
<dbReference type="GO" id="GO:0005886">
    <property type="term" value="C:plasma membrane"/>
    <property type="evidence" value="ECO:0007669"/>
    <property type="project" value="UniProtKB-SubCell"/>
</dbReference>
<evidence type="ECO:0000256" key="4">
    <source>
        <dbReference type="ARBA" id="ARBA00022692"/>
    </source>
</evidence>
<organism evidence="9 10">
    <name type="scientific">Aureimonas jatrophae</name>
    <dbReference type="NCBI Taxonomy" id="1166073"/>
    <lineage>
        <taxon>Bacteria</taxon>
        <taxon>Pseudomonadati</taxon>
        <taxon>Pseudomonadota</taxon>
        <taxon>Alphaproteobacteria</taxon>
        <taxon>Hyphomicrobiales</taxon>
        <taxon>Aurantimonadaceae</taxon>
        <taxon>Aureimonas</taxon>
    </lineage>
</organism>
<sequence>MILLWIAAVASGIWSGPLAVSPVDVALAPFLDPNGRQAWEALAQSLARVATGGVLGGLLGLAAGALCGLSRSAGRALSPPLHAARQVALFAWIPLLTAWFGNGEATKIAFTTLSCFFPIFLATERGMHDVPPRLAEVGHALAVRRRTRLLRLVLPSALPSIRIGVDVALISAWIGTVGAEYAIGNGRGVGSFLASARDQFRMDLVAVGVIVLAGVGVSLHALSRVAFNRMFPWLEASR</sequence>
<dbReference type="STRING" id="1166073.SAMN05192530_11447"/>
<keyword evidence="5 7" id="KW-1133">Transmembrane helix</keyword>
<evidence type="ECO:0000256" key="3">
    <source>
        <dbReference type="ARBA" id="ARBA00022475"/>
    </source>
</evidence>
<keyword evidence="4 7" id="KW-0812">Transmembrane</keyword>
<accession>A0A1H0ML32</accession>
<evidence type="ECO:0000256" key="6">
    <source>
        <dbReference type="ARBA" id="ARBA00023136"/>
    </source>
</evidence>
<evidence type="ECO:0000313" key="9">
    <source>
        <dbReference type="EMBL" id="SDO80976.1"/>
    </source>
</evidence>
<evidence type="ECO:0000259" key="8">
    <source>
        <dbReference type="PROSITE" id="PS50928"/>
    </source>
</evidence>
<dbReference type="InterPro" id="IPR035906">
    <property type="entry name" value="MetI-like_sf"/>
</dbReference>
<dbReference type="InterPro" id="IPR000515">
    <property type="entry name" value="MetI-like"/>
</dbReference>
<dbReference type="SUPFAM" id="SSF161098">
    <property type="entry name" value="MetI-like"/>
    <property type="match status" value="1"/>
</dbReference>
<evidence type="ECO:0000313" key="10">
    <source>
        <dbReference type="Proteomes" id="UP000198793"/>
    </source>
</evidence>
<evidence type="ECO:0000256" key="1">
    <source>
        <dbReference type="ARBA" id="ARBA00004651"/>
    </source>
</evidence>
<dbReference type="PANTHER" id="PTHR30151">
    <property type="entry name" value="ALKANE SULFONATE ABC TRANSPORTER-RELATED, MEMBRANE SUBUNIT"/>
    <property type="match status" value="1"/>
</dbReference>
<dbReference type="Gene3D" id="1.10.3720.10">
    <property type="entry name" value="MetI-like"/>
    <property type="match status" value="1"/>
</dbReference>
<protein>
    <submittedName>
        <fullName evidence="9">Sulfonate transport system permease protein</fullName>
    </submittedName>
</protein>
<evidence type="ECO:0000256" key="5">
    <source>
        <dbReference type="ARBA" id="ARBA00022989"/>
    </source>
</evidence>
<feature type="domain" description="ABC transmembrane type-1" evidence="8">
    <location>
        <begin position="42"/>
        <end position="223"/>
    </location>
</feature>
<evidence type="ECO:0000256" key="2">
    <source>
        <dbReference type="ARBA" id="ARBA00022448"/>
    </source>
</evidence>
<keyword evidence="10" id="KW-1185">Reference proteome</keyword>
<dbReference type="PROSITE" id="PS50928">
    <property type="entry name" value="ABC_TM1"/>
    <property type="match status" value="1"/>
</dbReference>
<evidence type="ECO:0000256" key="7">
    <source>
        <dbReference type="RuleBase" id="RU363032"/>
    </source>
</evidence>
<dbReference type="EMBL" id="FNIT01000014">
    <property type="protein sequence ID" value="SDO80976.1"/>
    <property type="molecule type" value="Genomic_DNA"/>
</dbReference>
<feature type="transmembrane region" description="Helical" evidence="7">
    <location>
        <begin position="46"/>
        <end position="69"/>
    </location>
</feature>
<feature type="transmembrane region" description="Helical" evidence="7">
    <location>
        <begin position="204"/>
        <end position="222"/>
    </location>
</feature>
<dbReference type="GO" id="GO:0055085">
    <property type="term" value="P:transmembrane transport"/>
    <property type="evidence" value="ECO:0007669"/>
    <property type="project" value="InterPro"/>
</dbReference>
<comment type="similarity">
    <text evidence="7">Belongs to the binding-protein-dependent transport system permease family.</text>
</comment>
<reference evidence="9 10" key="1">
    <citation type="submission" date="2016-10" db="EMBL/GenBank/DDBJ databases">
        <authorList>
            <person name="de Groot N.N."/>
        </authorList>
    </citation>
    <scope>NUCLEOTIDE SEQUENCE [LARGE SCALE GENOMIC DNA]</scope>
    <source>
        <strain evidence="10">L7-484,KACC 16230,DSM 25025</strain>
    </source>
</reference>
<dbReference type="PANTHER" id="PTHR30151:SF38">
    <property type="entry name" value="ALIPHATIC SULFONATES TRANSPORT PERMEASE PROTEIN SSUC-RELATED"/>
    <property type="match status" value="1"/>
</dbReference>
<dbReference type="AlphaFoldDB" id="A0A1H0ML32"/>
<comment type="subcellular location">
    <subcellularLocation>
        <location evidence="1 7">Cell membrane</location>
        <topology evidence="1 7">Multi-pass membrane protein</topology>
    </subcellularLocation>
</comment>
<dbReference type="RefSeq" id="WP_244519745.1">
    <property type="nucleotide sequence ID" value="NZ_FNIT01000014.1"/>
</dbReference>
<gene>
    <name evidence="9" type="ORF">SAMN05192530_11447</name>
</gene>
<proteinExistence type="inferred from homology"/>
<keyword evidence="3" id="KW-1003">Cell membrane</keyword>
<dbReference type="Pfam" id="PF00528">
    <property type="entry name" value="BPD_transp_1"/>
    <property type="match status" value="1"/>
</dbReference>